<sequence length="133" mass="15565">MKMSFEEAFKCMKNGGAVKPSTWYDDTYMMIDGTDFVDNIGNRTFLSYKEVIAEWEQVATIKVGDQLFCRDNDTNKKVFFYIAYAAGRFFAVNVYDENGDYYVQSHLEWLENEIKDNYTIVGNWNAKDLMEDC</sequence>
<keyword evidence="2" id="KW-1185">Reference proteome</keyword>
<evidence type="ECO:0000313" key="1">
    <source>
        <dbReference type="EMBL" id="AFU63167.1"/>
    </source>
</evidence>
<dbReference type="Proteomes" id="UP000008061">
    <property type="component" value="Segment"/>
</dbReference>
<dbReference type="EMBL" id="JX486088">
    <property type="protein sequence ID" value="AFU63167.1"/>
    <property type="molecule type" value="Genomic_DNA"/>
</dbReference>
<accession>K4I234</accession>
<organism evidence="1 2">
    <name type="scientific">Lactobacillus phage ATCC 8014-B2</name>
    <dbReference type="NCBI Taxonomy" id="1225795"/>
    <lineage>
        <taxon>Viruses</taxon>
        <taxon>Duplodnaviria</taxon>
        <taxon>Heunggongvirae</taxon>
        <taxon>Uroviricota</taxon>
        <taxon>Caudoviricetes</taxon>
        <taxon>Tybeckvirinae</taxon>
        <taxon>Douglaswolinvirus</taxon>
        <taxon>Douglaswolinvirus B2</taxon>
    </lineage>
</organism>
<proteinExistence type="predicted"/>
<evidence type="ECO:0000313" key="2">
    <source>
        <dbReference type="Proteomes" id="UP000008061"/>
    </source>
</evidence>
<name>K4I234_9CAUD</name>
<reference evidence="1 2" key="1">
    <citation type="journal article" date="2012" name="Appl. Environ. Microbiol.">
        <title>Characterization of Two Virulent Phages of Lactobacillus plantarum.</title>
        <authorList>
            <person name="Briggiler Marco M."/>
            <person name="Garneau J.E."/>
            <person name="Tremblay D."/>
            <person name="Quiberoni A."/>
            <person name="Moineau S."/>
        </authorList>
    </citation>
    <scope>NUCLEOTIDE SEQUENCE [LARGE SCALE GENOMIC DNA]</scope>
</reference>
<protein>
    <submittedName>
        <fullName evidence="1">Uncharacterized protein</fullName>
    </submittedName>
</protein>
<gene>
    <name evidence="1" type="ORF">8014-B2_00100</name>
</gene>